<evidence type="ECO:0000313" key="3">
    <source>
        <dbReference type="EMBL" id="AFM24254.1"/>
    </source>
</evidence>
<dbReference type="Gene3D" id="3.10.580.10">
    <property type="entry name" value="CBS-domain"/>
    <property type="match status" value="1"/>
</dbReference>
<dbReference type="AlphaFoldDB" id="I4C3W3"/>
<sequence length="191" mass="22013">MSVLRVASLMLPLSECATVPETATLRETISVMEATRMMFQRWDYRPRIVLVFDKNHKIVGSLRHFDVLRGLEPKYKQLGEMRSLARLGFSPESVVSIKENFRLWNHSLETLCKNLSEISVGEIMSTITEQETIHKGALITDAIHRMLMGNYPSLFVREKSEIQGILRMCDVGEHVFKEIKRTNQFREVKSG</sequence>
<dbReference type="eggNOG" id="COG0517">
    <property type="taxonomic scope" value="Bacteria"/>
</dbReference>
<dbReference type="Proteomes" id="UP000006055">
    <property type="component" value="Chromosome"/>
</dbReference>
<name>I4C3W3_DESTA</name>
<evidence type="ECO:0000313" key="4">
    <source>
        <dbReference type="Proteomes" id="UP000006055"/>
    </source>
</evidence>
<dbReference type="InterPro" id="IPR046342">
    <property type="entry name" value="CBS_dom_sf"/>
</dbReference>
<proteinExistence type="predicted"/>
<feature type="domain" description="CBS" evidence="2">
    <location>
        <begin position="10"/>
        <end position="81"/>
    </location>
</feature>
<accession>I4C3W3</accession>
<dbReference type="RefSeq" id="WP_014809402.1">
    <property type="nucleotide sequence ID" value="NC_018025.1"/>
</dbReference>
<gene>
    <name evidence="3" type="ordered locus">Desti_1542</name>
</gene>
<dbReference type="OrthoDB" id="5470806at2"/>
<dbReference type="EMBL" id="CP003360">
    <property type="protein sequence ID" value="AFM24254.1"/>
    <property type="molecule type" value="Genomic_DNA"/>
</dbReference>
<keyword evidence="4" id="KW-1185">Reference proteome</keyword>
<dbReference type="SUPFAM" id="SSF54631">
    <property type="entry name" value="CBS-domain pair"/>
    <property type="match status" value="1"/>
</dbReference>
<evidence type="ECO:0000259" key="2">
    <source>
        <dbReference type="PROSITE" id="PS51371"/>
    </source>
</evidence>
<dbReference type="InterPro" id="IPR000644">
    <property type="entry name" value="CBS_dom"/>
</dbReference>
<protein>
    <submittedName>
        <fullName evidence="3">CBS domain-containing protein</fullName>
    </submittedName>
</protein>
<dbReference type="STRING" id="706587.Desti_1542"/>
<dbReference type="KEGG" id="dti:Desti_1542"/>
<keyword evidence="1" id="KW-0129">CBS domain</keyword>
<organism evidence="3 4">
    <name type="scientific">Desulfomonile tiedjei (strain ATCC 49306 / DSM 6799 / DCB-1)</name>
    <dbReference type="NCBI Taxonomy" id="706587"/>
    <lineage>
        <taxon>Bacteria</taxon>
        <taxon>Pseudomonadati</taxon>
        <taxon>Thermodesulfobacteriota</taxon>
        <taxon>Desulfomonilia</taxon>
        <taxon>Desulfomonilales</taxon>
        <taxon>Desulfomonilaceae</taxon>
        <taxon>Desulfomonile</taxon>
    </lineage>
</organism>
<dbReference type="HOGENOM" id="CLU_040681_8_0_7"/>
<dbReference type="Pfam" id="PF00571">
    <property type="entry name" value="CBS"/>
    <property type="match status" value="1"/>
</dbReference>
<evidence type="ECO:0000256" key="1">
    <source>
        <dbReference type="PROSITE-ProRule" id="PRU00703"/>
    </source>
</evidence>
<dbReference type="PROSITE" id="PS51371">
    <property type="entry name" value="CBS"/>
    <property type="match status" value="1"/>
</dbReference>
<reference evidence="4" key="1">
    <citation type="submission" date="2012-06" db="EMBL/GenBank/DDBJ databases">
        <title>Complete sequence of chromosome of Desulfomonile tiedjei DSM 6799.</title>
        <authorList>
            <person name="Lucas S."/>
            <person name="Copeland A."/>
            <person name="Lapidus A."/>
            <person name="Glavina del Rio T."/>
            <person name="Dalin E."/>
            <person name="Tice H."/>
            <person name="Bruce D."/>
            <person name="Goodwin L."/>
            <person name="Pitluck S."/>
            <person name="Peters L."/>
            <person name="Ovchinnikova G."/>
            <person name="Zeytun A."/>
            <person name="Lu M."/>
            <person name="Kyrpides N."/>
            <person name="Mavromatis K."/>
            <person name="Ivanova N."/>
            <person name="Brettin T."/>
            <person name="Detter J.C."/>
            <person name="Han C."/>
            <person name="Larimer F."/>
            <person name="Land M."/>
            <person name="Hauser L."/>
            <person name="Markowitz V."/>
            <person name="Cheng J.-F."/>
            <person name="Hugenholtz P."/>
            <person name="Woyke T."/>
            <person name="Wu D."/>
            <person name="Spring S."/>
            <person name="Schroeder M."/>
            <person name="Brambilla E."/>
            <person name="Klenk H.-P."/>
            <person name="Eisen J.A."/>
        </authorList>
    </citation>
    <scope>NUCLEOTIDE SEQUENCE [LARGE SCALE GENOMIC DNA]</scope>
    <source>
        <strain evidence="4">ATCC 49306 / DSM 6799 / DCB-1</strain>
    </source>
</reference>